<evidence type="ECO:0000313" key="3">
    <source>
        <dbReference type="Proteomes" id="UP000002051"/>
    </source>
</evidence>
<protein>
    <submittedName>
        <fullName evidence="1 2">Uncharacterized protein</fullName>
    </submittedName>
</protein>
<reference evidence="1 3" key="1">
    <citation type="journal article" date="2011" name="Nature">
        <title>The Medicago genome provides insight into the evolution of rhizobial symbioses.</title>
        <authorList>
            <person name="Young N.D."/>
            <person name="Debelle F."/>
            <person name="Oldroyd G.E."/>
            <person name="Geurts R."/>
            <person name="Cannon S.B."/>
            <person name="Udvardi M.K."/>
            <person name="Benedito V.A."/>
            <person name="Mayer K.F."/>
            <person name="Gouzy J."/>
            <person name="Schoof H."/>
            <person name="Van de Peer Y."/>
            <person name="Proost S."/>
            <person name="Cook D.R."/>
            <person name="Meyers B.C."/>
            <person name="Spannagl M."/>
            <person name="Cheung F."/>
            <person name="De Mita S."/>
            <person name="Krishnakumar V."/>
            <person name="Gundlach H."/>
            <person name="Zhou S."/>
            <person name="Mudge J."/>
            <person name="Bharti A.K."/>
            <person name="Murray J.D."/>
            <person name="Naoumkina M.A."/>
            <person name="Rosen B."/>
            <person name="Silverstein K.A."/>
            <person name="Tang H."/>
            <person name="Rombauts S."/>
            <person name="Zhao P.X."/>
            <person name="Zhou P."/>
            <person name="Barbe V."/>
            <person name="Bardou P."/>
            <person name="Bechner M."/>
            <person name="Bellec A."/>
            <person name="Berger A."/>
            <person name="Berges H."/>
            <person name="Bidwell S."/>
            <person name="Bisseling T."/>
            <person name="Choisne N."/>
            <person name="Couloux A."/>
            <person name="Denny R."/>
            <person name="Deshpande S."/>
            <person name="Dai X."/>
            <person name="Doyle J.J."/>
            <person name="Dudez A.M."/>
            <person name="Farmer A.D."/>
            <person name="Fouteau S."/>
            <person name="Franken C."/>
            <person name="Gibelin C."/>
            <person name="Gish J."/>
            <person name="Goldstein S."/>
            <person name="Gonzalez A.J."/>
            <person name="Green P.J."/>
            <person name="Hallab A."/>
            <person name="Hartog M."/>
            <person name="Hua A."/>
            <person name="Humphray S.J."/>
            <person name="Jeong D.H."/>
            <person name="Jing Y."/>
            <person name="Jocker A."/>
            <person name="Kenton S.M."/>
            <person name="Kim D.J."/>
            <person name="Klee K."/>
            <person name="Lai H."/>
            <person name="Lang C."/>
            <person name="Lin S."/>
            <person name="Macmil S.L."/>
            <person name="Magdelenat G."/>
            <person name="Matthews L."/>
            <person name="McCorrison J."/>
            <person name="Monaghan E.L."/>
            <person name="Mun J.H."/>
            <person name="Najar F.Z."/>
            <person name="Nicholson C."/>
            <person name="Noirot C."/>
            <person name="O'Bleness M."/>
            <person name="Paule C.R."/>
            <person name="Poulain J."/>
            <person name="Prion F."/>
            <person name="Qin B."/>
            <person name="Qu C."/>
            <person name="Retzel E.F."/>
            <person name="Riddle C."/>
            <person name="Sallet E."/>
            <person name="Samain S."/>
            <person name="Samson N."/>
            <person name="Sanders I."/>
            <person name="Saurat O."/>
            <person name="Scarpelli C."/>
            <person name="Schiex T."/>
            <person name="Segurens B."/>
            <person name="Severin A.J."/>
            <person name="Sherrier D.J."/>
            <person name="Shi R."/>
            <person name="Sims S."/>
            <person name="Singer S.R."/>
            <person name="Sinharoy S."/>
            <person name="Sterck L."/>
            <person name="Viollet A."/>
            <person name="Wang B.B."/>
            <person name="Wang K."/>
            <person name="Wang M."/>
            <person name="Wang X."/>
            <person name="Warfsmann J."/>
            <person name="Weissenbach J."/>
            <person name="White D.D."/>
            <person name="White J.D."/>
            <person name="Wiley G.B."/>
            <person name="Wincker P."/>
            <person name="Xing Y."/>
            <person name="Yang L."/>
            <person name="Yao Z."/>
            <person name="Ying F."/>
            <person name="Zhai J."/>
            <person name="Zhou L."/>
            <person name="Zuber A."/>
            <person name="Denarie J."/>
            <person name="Dixon R.A."/>
            <person name="May G.D."/>
            <person name="Schwartz D.C."/>
            <person name="Rogers J."/>
            <person name="Quetier F."/>
            <person name="Town C.D."/>
            <person name="Roe B.A."/>
        </authorList>
    </citation>
    <scope>NUCLEOTIDE SEQUENCE [LARGE SCALE GENOMIC DNA]</scope>
    <source>
        <strain evidence="1">A17</strain>
        <strain evidence="2 3">cv. Jemalong A17</strain>
    </source>
</reference>
<reference evidence="2" key="3">
    <citation type="submission" date="2015-04" db="UniProtKB">
        <authorList>
            <consortium name="EnsemblPlants"/>
        </authorList>
    </citation>
    <scope>IDENTIFICATION</scope>
    <source>
        <strain evidence="2">cv. Jemalong A17</strain>
    </source>
</reference>
<dbReference type="AlphaFoldDB" id="A0A072V4Q2"/>
<accession>A0A072V4Q2</accession>
<organism evidence="1 3">
    <name type="scientific">Medicago truncatula</name>
    <name type="common">Barrel medic</name>
    <name type="synonym">Medicago tribuloides</name>
    <dbReference type="NCBI Taxonomy" id="3880"/>
    <lineage>
        <taxon>Eukaryota</taxon>
        <taxon>Viridiplantae</taxon>
        <taxon>Streptophyta</taxon>
        <taxon>Embryophyta</taxon>
        <taxon>Tracheophyta</taxon>
        <taxon>Spermatophyta</taxon>
        <taxon>Magnoliopsida</taxon>
        <taxon>eudicotyledons</taxon>
        <taxon>Gunneridae</taxon>
        <taxon>Pentapetalae</taxon>
        <taxon>rosids</taxon>
        <taxon>fabids</taxon>
        <taxon>Fabales</taxon>
        <taxon>Fabaceae</taxon>
        <taxon>Papilionoideae</taxon>
        <taxon>50 kb inversion clade</taxon>
        <taxon>NPAAA clade</taxon>
        <taxon>Hologalegina</taxon>
        <taxon>IRL clade</taxon>
        <taxon>Trifolieae</taxon>
        <taxon>Medicago</taxon>
    </lineage>
</organism>
<gene>
    <name evidence="1" type="ordered locus">MTR_3g026220</name>
</gene>
<evidence type="ECO:0000313" key="1">
    <source>
        <dbReference type="EMBL" id="KEH33170.1"/>
    </source>
</evidence>
<reference evidence="1 3" key="2">
    <citation type="journal article" date="2014" name="BMC Genomics">
        <title>An improved genome release (version Mt4.0) for the model legume Medicago truncatula.</title>
        <authorList>
            <person name="Tang H."/>
            <person name="Krishnakumar V."/>
            <person name="Bidwell S."/>
            <person name="Rosen B."/>
            <person name="Chan A."/>
            <person name="Zhou S."/>
            <person name="Gentzbittel L."/>
            <person name="Childs K.L."/>
            <person name="Yandell M."/>
            <person name="Gundlach H."/>
            <person name="Mayer K.F."/>
            <person name="Schwartz D.C."/>
            <person name="Town C.D."/>
        </authorList>
    </citation>
    <scope>GENOME REANNOTATION</scope>
    <source>
        <strain evidence="1">A17</strain>
        <strain evidence="2 3">cv. Jemalong A17</strain>
    </source>
</reference>
<proteinExistence type="predicted"/>
<evidence type="ECO:0000313" key="2">
    <source>
        <dbReference type="EnsemblPlants" id="KEH33170"/>
    </source>
</evidence>
<dbReference type="HOGENOM" id="CLU_2945160_0_0_1"/>
<keyword evidence="3" id="KW-1185">Reference proteome</keyword>
<name>A0A072V4Q2_MEDTR</name>
<sequence length="60" mass="7121">MVEETTKISSEILSNHKSYYGFKHKPKFQPRVRCTVFPRWKESEGFVKLCDGKIENKINM</sequence>
<dbReference type="EnsemblPlants" id="KEH33170">
    <property type="protein sequence ID" value="KEH33170"/>
    <property type="gene ID" value="MTR_3g026220"/>
</dbReference>
<dbReference type="Proteomes" id="UP000002051">
    <property type="component" value="Chromosome 3"/>
</dbReference>
<dbReference type="EMBL" id="CM001219">
    <property type="protein sequence ID" value="KEH33170.1"/>
    <property type="molecule type" value="Genomic_DNA"/>
</dbReference>